<dbReference type="SUPFAM" id="SSF48452">
    <property type="entry name" value="TPR-like"/>
    <property type="match status" value="2"/>
</dbReference>
<feature type="region of interest" description="Disordered" evidence="11">
    <location>
        <begin position="520"/>
        <end position="555"/>
    </location>
</feature>
<dbReference type="GO" id="GO:0005886">
    <property type="term" value="C:plasma membrane"/>
    <property type="evidence" value="ECO:0007669"/>
    <property type="project" value="UniProtKB-SubCell"/>
</dbReference>
<comment type="subcellular location">
    <subcellularLocation>
        <location evidence="1">Cell membrane</location>
    </subcellularLocation>
    <subcellularLocation>
        <location evidence="2">Cytoplasm</location>
    </subcellularLocation>
</comment>
<keyword evidence="8 10" id="KW-0802">TPR repeat</keyword>
<dbReference type="GO" id="GO:0000132">
    <property type="term" value="P:establishment of mitotic spindle orientation"/>
    <property type="evidence" value="ECO:0007669"/>
    <property type="project" value="TreeGrafter"/>
</dbReference>
<dbReference type="GO" id="GO:0001965">
    <property type="term" value="F:G-protein alpha-subunit binding"/>
    <property type="evidence" value="ECO:0007669"/>
    <property type="project" value="TreeGrafter"/>
</dbReference>
<dbReference type="Pfam" id="PF02188">
    <property type="entry name" value="GoLoco"/>
    <property type="match status" value="3"/>
</dbReference>
<feature type="compositionally biased region" description="Low complexity" evidence="11">
    <location>
        <begin position="431"/>
        <end position="441"/>
    </location>
</feature>
<keyword evidence="4" id="KW-1003">Cell membrane</keyword>
<name>A0A1W0WYR8_HYPEX</name>
<evidence type="ECO:0000256" key="9">
    <source>
        <dbReference type="ARBA" id="ARBA00023136"/>
    </source>
</evidence>
<feature type="compositionally biased region" description="Pro residues" evidence="11">
    <location>
        <begin position="420"/>
        <end position="430"/>
    </location>
</feature>
<feature type="compositionally biased region" description="Low complexity" evidence="11">
    <location>
        <begin position="477"/>
        <end position="490"/>
    </location>
</feature>
<gene>
    <name evidence="12" type="ORF">BV898_05633</name>
</gene>
<evidence type="ECO:0000256" key="6">
    <source>
        <dbReference type="ARBA" id="ARBA00022553"/>
    </source>
</evidence>
<feature type="region of interest" description="Disordered" evidence="11">
    <location>
        <begin position="591"/>
        <end position="614"/>
    </location>
</feature>
<comment type="caution">
    <text evidence="12">The sequence shown here is derived from an EMBL/GenBank/DDBJ whole genome shotgun (WGS) entry which is preliminary data.</text>
</comment>
<evidence type="ECO:0000256" key="2">
    <source>
        <dbReference type="ARBA" id="ARBA00004496"/>
    </source>
</evidence>
<dbReference type="PROSITE" id="PS50005">
    <property type="entry name" value="TPR"/>
    <property type="match status" value="3"/>
</dbReference>
<evidence type="ECO:0000256" key="5">
    <source>
        <dbReference type="ARBA" id="ARBA00022490"/>
    </source>
</evidence>
<accession>A0A1W0WYR8</accession>
<dbReference type="SMART" id="SM00390">
    <property type="entry name" value="GoLoco"/>
    <property type="match status" value="3"/>
</dbReference>
<dbReference type="GO" id="GO:0005092">
    <property type="term" value="F:GDP-dissociation inhibitor activity"/>
    <property type="evidence" value="ECO:0007669"/>
    <property type="project" value="TreeGrafter"/>
</dbReference>
<dbReference type="Pfam" id="PF13424">
    <property type="entry name" value="TPR_12"/>
    <property type="match status" value="2"/>
</dbReference>
<dbReference type="OrthoDB" id="286233at2759"/>
<feature type="repeat" description="TPR" evidence="10">
    <location>
        <begin position="44"/>
        <end position="77"/>
    </location>
</feature>
<organism evidence="12 13">
    <name type="scientific">Hypsibius exemplaris</name>
    <name type="common">Freshwater tardigrade</name>
    <dbReference type="NCBI Taxonomy" id="2072580"/>
    <lineage>
        <taxon>Eukaryota</taxon>
        <taxon>Metazoa</taxon>
        <taxon>Ecdysozoa</taxon>
        <taxon>Tardigrada</taxon>
        <taxon>Eutardigrada</taxon>
        <taxon>Parachela</taxon>
        <taxon>Hypsibioidea</taxon>
        <taxon>Hypsibiidae</taxon>
        <taxon>Hypsibius</taxon>
    </lineage>
</organism>
<dbReference type="AlphaFoldDB" id="A0A1W0WYR8"/>
<comment type="similarity">
    <text evidence="3">Belongs to the GPSM family.</text>
</comment>
<sequence>MEDNDCLTLALQGEALCRSGDFRSGVDVFLKALAANTDDVAVLSAIYIQLGNAYFYLESYDKALDYHSKDIRIARQIGDENGEAKASGNIAMTLKCLGQYAEAIACGQRQLDIYRKLDDDRTAVSRALYNIGNIYLAKAKASIAASVDGDLSEESKEDLILGLEYYKENYLMVREFGDLAAQGRVCGNLGSVQYMLGNFPQAVMYHQERLLLARECKDIPAERRAYTNLGNCHVFLGQYPVAEQYYLKALALVDPARDRALEAQACYSLGNTYSLMGDHVRAVQFYQRHLAIAKELQDSVGQGRACWSLGSAHAALGQTAEAIQFAEEHLRISQELGDAHQCSYAEANLQEYTFRASETPVSAEEITERIKRISMEQMDLLKLTPDVRAKNAAAAVKYDPEGRRPSPAAEASTSSAAQPVLPPKPRPAAPQPTATASSSSSPRDEEEDMFDLISRCQSQRLDDQRCEFVSSDKENNNGHANGNTHHYGNGSSKTGTAHANVRTFEDLMDMIAGVQSKRLDEQRADLPSPSAPPATRESFSAAGRKSDSGEGDSLSEDFFDMLVKVQGSRMGDQRATLSAVSVNKAAAPTVPDEDFTNLLQTRRRVSSKGPADKT</sequence>
<dbReference type="GO" id="GO:0005938">
    <property type="term" value="C:cell cortex"/>
    <property type="evidence" value="ECO:0007669"/>
    <property type="project" value="TreeGrafter"/>
</dbReference>
<dbReference type="Gene3D" id="1.25.40.10">
    <property type="entry name" value="Tetratricopeptide repeat domain"/>
    <property type="match status" value="3"/>
</dbReference>
<evidence type="ECO:0000256" key="11">
    <source>
        <dbReference type="SAM" id="MobiDB-lite"/>
    </source>
</evidence>
<evidence type="ECO:0000256" key="8">
    <source>
        <dbReference type="ARBA" id="ARBA00022803"/>
    </source>
</evidence>
<feature type="repeat" description="TPR" evidence="10">
    <location>
        <begin position="263"/>
        <end position="296"/>
    </location>
</feature>
<proteinExistence type="inferred from homology"/>
<feature type="region of interest" description="Disordered" evidence="11">
    <location>
        <begin position="471"/>
        <end position="496"/>
    </location>
</feature>
<protein>
    <submittedName>
        <fullName evidence="12">G-protein-signaling modulator 1</fullName>
    </submittedName>
</protein>
<dbReference type="PANTHER" id="PTHR45954">
    <property type="entry name" value="LD33695P"/>
    <property type="match status" value="1"/>
</dbReference>
<feature type="region of interest" description="Disordered" evidence="11">
    <location>
        <begin position="395"/>
        <end position="448"/>
    </location>
</feature>
<dbReference type="InterPro" id="IPR052386">
    <property type="entry name" value="GPSM"/>
</dbReference>
<feature type="compositionally biased region" description="Low complexity" evidence="11">
    <location>
        <begin position="405"/>
        <end position="419"/>
    </location>
</feature>
<feature type="repeat" description="TPR" evidence="10">
    <location>
        <begin position="223"/>
        <end position="256"/>
    </location>
</feature>
<dbReference type="InterPro" id="IPR019734">
    <property type="entry name" value="TPR_rpt"/>
</dbReference>
<dbReference type="EMBL" id="MTYJ01000031">
    <property type="protein sequence ID" value="OQV20347.1"/>
    <property type="molecule type" value="Genomic_DNA"/>
</dbReference>
<evidence type="ECO:0000256" key="4">
    <source>
        <dbReference type="ARBA" id="ARBA00022475"/>
    </source>
</evidence>
<dbReference type="InterPro" id="IPR011990">
    <property type="entry name" value="TPR-like_helical_dom_sf"/>
</dbReference>
<evidence type="ECO:0000313" key="12">
    <source>
        <dbReference type="EMBL" id="OQV20347.1"/>
    </source>
</evidence>
<evidence type="ECO:0000256" key="10">
    <source>
        <dbReference type="PROSITE-ProRule" id="PRU00339"/>
    </source>
</evidence>
<dbReference type="SMART" id="SM00028">
    <property type="entry name" value="TPR"/>
    <property type="match status" value="7"/>
</dbReference>
<dbReference type="PANTHER" id="PTHR45954:SF1">
    <property type="entry name" value="LD33695P"/>
    <property type="match status" value="1"/>
</dbReference>
<keyword evidence="5" id="KW-0963">Cytoplasm</keyword>
<keyword evidence="13" id="KW-1185">Reference proteome</keyword>
<evidence type="ECO:0000256" key="3">
    <source>
        <dbReference type="ARBA" id="ARBA00006600"/>
    </source>
</evidence>
<dbReference type="FunFam" id="1.25.40.10:FF:000043">
    <property type="entry name" value="G-protein-signaling modulator 2 isoform X1"/>
    <property type="match status" value="1"/>
</dbReference>
<keyword evidence="6" id="KW-0597">Phosphoprotein</keyword>
<evidence type="ECO:0000256" key="7">
    <source>
        <dbReference type="ARBA" id="ARBA00022737"/>
    </source>
</evidence>
<evidence type="ECO:0000313" key="13">
    <source>
        <dbReference type="Proteomes" id="UP000192578"/>
    </source>
</evidence>
<reference evidence="13" key="1">
    <citation type="submission" date="2017-01" db="EMBL/GenBank/DDBJ databases">
        <title>Comparative genomics of anhydrobiosis in the tardigrade Hypsibius dujardini.</title>
        <authorList>
            <person name="Yoshida Y."/>
            <person name="Koutsovoulos G."/>
            <person name="Laetsch D."/>
            <person name="Stevens L."/>
            <person name="Kumar S."/>
            <person name="Horikawa D."/>
            <person name="Ishino K."/>
            <person name="Komine S."/>
            <person name="Tomita M."/>
            <person name="Blaxter M."/>
            <person name="Arakawa K."/>
        </authorList>
    </citation>
    <scope>NUCLEOTIDE SEQUENCE [LARGE SCALE GENOMIC DNA]</scope>
    <source>
        <strain evidence="13">Z151</strain>
    </source>
</reference>
<keyword evidence="7" id="KW-0677">Repeat</keyword>
<dbReference type="InterPro" id="IPR003109">
    <property type="entry name" value="GoLoco_motif"/>
</dbReference>
<dbReference type="Pfam" id="PF13181">
    <property type="entry name" value="TPR_8"/>
    <property type="match status" value="1"/>
</dbReference>
<evidence type="ECO:0000256" key="1">
    <source>
        <dbReference type="ARBA" id="ARBA00004236"/>
    </source>
</evidence>
<keyword evidence="9" id="KW-0472">Membrane</keyword>
<dbReference type="PROSITE" id="PS50877">
    <property type="entry name" value="GOLOCO"/>
    <property type="match status" value="3"/>
</dbReference>
<dbReference type="Proteomes" id="UP000192578">
    <property type="component" value="Unassembled WGS sequence"/>
</dbReference>